<dbReference type="EMBL" id="JABFUD020000023">
    <property type="protein sequence ID" value="KAI5061740.1"/>
    <property type="molecule type" value="Genomic_DNA"/>
</dbReference>
<accession>A0A9D4U614</accession>
<dbReference type="AlphaFoldDB" id="A0A9D4U614"/>
<feature type="region of interest" description="Disordered" evidence="1">
    <location>
        <begin position="30"/>
        <end position="75"/>
    </location>
</feature>
<evidence type="ECO:0000313" key="3">
    <source>
        <dbReference type="Proteomes" id="UP000886520"/>
    </source>
</evidence>
<proteinExistence type="predicted"/>
<evidence type="ECO:0000256" key="1">
    <source>
        <dbReference type="SAM" id="MobiDB-lite"/>
    </source>
</evidence>
<evidence type="ECO:0000313" key="2">
    <source>
        <dbReference type="EMBL" id="KAI5061740.1"/>
    </source>
</evidence>
<gene>
    <name evidence="2" type="ORF">GOP47_0024245</name>
</gene>
<keyword evidence="3" id="KW-1185">Reference proteome</keyword>
<feature type="region of interest" description="Disordered" evidence="1">
    <location>
        <begin position="103"/>
        <end position="124"/>
    </location>
</feature>
<comment type="caution">
    <text evidence="2">The sequence shown here is derived from an EMBL/GenBank/DDBJ whole genome shotgun (WGS) entry which is preliminary data.</text>
</comment>
<protein>
    <submittedName>
        <fullName evidence="2">Uncharacterized protein</fullName>
    </submittedName>
</protein>
<sequence>MMMRRHWANQGEQLVATKGHFDSIHLGLSDGKGLLEDDDGDARGGGEESRGNEREAGVLGVEGGEREGGAGGVEAELEVDEAAWKNEEVTGIEGGREVVATSVNKAHENGPLVDHDDLGGAGMDMRGDKAARLGIVNLNQS</sequence>
<dbReference type="Proteomes" id="UP000886520">
    <property type="component" value="Chromosome 23"/>
</dbReference>
<organism evidence="2 3">
    <name type="scientific">Adiantum capillus-veneris</name>
    <name type="common">Maidenhair fern</name>
    <dbReference type="NCBI Taxonomy" id="13818"/>
    <lineage>
        <taxon>Eukaryota</taxon>
        <taxon>Viridiplantae</taxon>
        <taxon>Streptophyta</taxon>
        <taxon>Embryophyta</taxon>
        <taxon>Tracheophyta</taxon>
        <taxon>Polypodiopsida</taxon>
        <taxon>Polypodiidae</taxon>
        <taxon>Polypodiales</taxon>
        <taxon>Pteridineae</taxon>
        <taxon>Pteridaceae</taxon>
        <taxon>Vittarioideae</taxon>
        <taxon>Adiantum</taxon>
    </lineage>
</organism>
<feature type="compositionally biased region" description="Basic and acidic residues" evidence="1">
    <location>
        <begin position="105"/>
        <end position="118"/>
    </location>
</feature>
<reference evidence="2" key="1">
    <citation type="submission" date="2021-01" db="EMBL/GenBank/DDBJ databases">
        <title>Adiantum capillus-veneris genome.</title>
        <authorList>
            <person name="Fang Y."/>
            <person name="Liao Q."/>
        </authorList>
    </citation>
    <scope>NUCLEOTIDE SEQUENCE</scope>
    <source>
        <strain evidence="2">H3</strain>
        <tissue evidence="2">Leaf</tissue>
    </source>
</reference>
<name>A0A9D4U614_ADICA</name>
<feature type="compositionally biased region" description="Basic and acidic residues" evidence="1">
    <location>
        <begin position="41"/>
        <end position="56"/>
    </location>
</feature>